<organism evidence="2 4">
    <name type="scientific">Globodera pallida</name>
    <name type="common">Potato cyst nematode worm</name>
    <name type="synonym">Heterodera pallida</name>
    <dbReference type="NCBI Taxonomy" id="36090"/>
    <lineage>
        <taxon>Eukaryota</taxon>
        <taxon>Metazoa</taxon>
        <taxon>Ecdysozoa</taxon>
        <taxon>Nematoda</taxon>
        <taxon>Chromadorea</taxon>
        <taxon>Rhabditida</taxon>
        <taxon>Tylenchina</taxon>
        <taxon>Tylenchomorpha</taxon>
        <taxon>Tylenchoidea</taxon>
        <taxon>Heteroderidae</taxon>
        <taxon>Heteroderinae</taxon>
        <taxon>Globodera</taxon>
    </lineage>
</organism>
<proteinExistence type="predicted"/>
<accession>A0A183CJB0</accession>
<keyword evidence="1" id="KW-0472">Membrane</keyword>
<reference evidence="2" key="2">
    <citation type="submission" date="2014-05" db="EMBL/GenBank/DDBJ databases">
        <title>The genome and life-stage specific transcriptomes of Globodera pallida elucidate key aspects of plant parasitism by a cyst nematode.</title>
        <authorList>
            <person name="Cotton J.A."/>
            <person name="Lilley C.J."/>
            <person name="Jones L.M."/>
            <person name="Kikuchi T."/>
            <person name="Reid A.J."/>
            <person name="Thorpe P."/>
            <person name="Tsai I.J."/>
            <person name="Beasley H."/>
            <person name="Blok V."/>
            <person name="Cock P.J.A."/>
            <person name="Van den Akker S.E."/>
            <person name="Holroyd N."/>
            <person name="Hunt M."/>
            <person name="Mantelin S."/>
            <person name="Naghra H."/>
            <person name="Pain A."/>
            <person name="Palomares-Rius J.E."/>
            <person name="Zarowiecki M."/>
            <person name="Berriman M."/>
            <person name="Jones J.T."/>
            <person name="Urwin P.E."/>
        </authorList>
    </citation>
    <scope>NUCLEOTIDE SEQUENCE [LARGE SCALE GENOMIC DNA]</scope>
    <source>
        <strain evidence="2">Lindley</strain>
    </source>
</reference>
<keyword evidence="1" id="KW-0812">Transmembrane</keyword>
<protein>
    <submittedName>
        <fullName evidence="3 4">Uncharacterized protein</fullName>
    </submittedName>
</protein>
<sequence length="125" mass="13367">MIVHPNSNKGGAPLSQGHRLEHSCFCERHGQSKWLPILLETYAGPGWLGRMLAGLSSSNPESGTSTELRRINKPARKRLRPASTAHGGTVALATSLALITAFSLVPLSNAATVPPHILEQNPETE</sequence>
<keyword evidence="1" id="KW-1133">Transmembrane helix</keyword>
<name>A0A183CJB0_GLOPA</name>
<reference evidence="3 4" key="3">
    <citation type="submission" date="2016-06" db="UniProtKB">
        <authorList>
            <consortium name="WormBaseParasite"/>
        </authorList>
    </citation>
    <scope>IDENTIFICATION</scope>
</reference>
<evidence type="ECO:0000313" key="3">
    <source>
        <dbReference type="WBParaSite" id="GPLIN_000666100"/>
    </source>
</evidence>
<feature type="transmembrane region" description="Helical" evidence="1">
    <location>
        <begin position="85"/>
        <end position="105"/>
    </location>
</feature>
<dbReference type="WBParaSite" id="GPLIN_000666100">
    <property type="protein sequence ID" value="GPLIN_000666100"/>
    <property type="gene ID" value="GPLIN_000666100"/>
</dbReference>
<dbReference type="WBParaSite" id="GPLIN_001350300">
    <property type="protein sequence ID" value="GPLIN_001350300"/>
    <property type="gene ID" value="GPLIN_001350300"/>
</dbReference>
<evidence type="ECO:0000313" key="4">
    <source>
        <dbReference type="WBParaSite" id="GPLIN_001296600"/>
    </source>
</evidence>
<keyword evidence="2" id="KW-1185">Reference proteome</keyword>
<reference evidence="2" key="1">
    <citation type="submission" date="2013-12" db="EMBL/GenBank/DDBJ databases">
        <authorList>
            <person name="Aslett M."/>
        </authorList>
    </citation>
    <scope>NUCLEOTIDE SEQUENCE [LARGE SCALE GENOMIC DNA]</scope>
    <source>
        <strain evidence="2">Lindley</strain>
    </source>
</reference>
<dbReference type="AlphaFoldDB" id="A0A183CJB0"/>
<dbReference type="Proteomes" id="UP000050741">
    <property type="component" value="Unassembled WGS sequence"/>
</dbReference>
<dbReference type="WBParaSite" id="GPLIN_001296600">
    <property type="protein sequence ID" value="GPLIN_001296600"/>
    <property type="gene ID" value="GPLIN_001296600"/>
</dbReference>
<evidence type="ECO:0000313" key="2">
    <source>
        <dbReference type="Proteomes" id="UP000050741"/>
    </source>
</evidence>
<evidence type="ECO:0000256" key="1">
    <source>
        <dbReference type="SAM" id="Phobius"/>
    </source>
</evidence>